<dbReference type="GO" id="GO:0010181">
    <property type="term" value="F:FMN binding"/>
    <property type="evidence" value="ECO:0007669"/>
    <property type="project" value="TreeGrafter"/>
</dbReference>
<dbReference type="Pfam" id="PF04060">
    <property type="entry name" value="FeS"/>
    <property type="match status" value="1"/>
</dbReference>
<proteinExistence type="predicted"/>
<keyword evidence="10" id="KW-0249">Electron transport</keyword>
<evidence type="ECO:0000256" key="7">
    <source>
        <dbReference type="ARBA" id="ARBA00022723"/>
    </source>
</evidence>
<dbReference type="SUPFAM" id="SSF52343">
    <property type="entry name" value="Ferredoxin reductase-like, C-terminal NADP-linked domain"/>
    <property type="match status" value="1"/>
</dbReference>
<evidence type="ECO:0000256" key="12">
    <source>
        <dbReference type="ARBA" id="ARBA00023004"/>
    </source>
</evidence>
<dbReference type="GO" id="GO:0050660">
    <property type="term" value="F:flavin adenine dinucleotide binding"/>
    <property type="evidence" value="ECO:0007669"/>
    <property type="project" value="TreeGrafter"/>
</dbReference>
<accession>A0A1S8DBC6</accession>
<comment type="cofactor">
    <cofactor evidence="1">
        <name>FMN</name>
        <dbReference type="ChEBI" id="CHEBI:58210"/>
    </cofactor>
</comment>
<keyword evidence="7" id="KW-0479">Metal-binding</keyword>
<evidence type="ECO:0000256" key="2">
    <source>
        <dbReference type="ARBA" id="ARBA00001974"/>
    </source>
</evidence>
<evidence type="ECO:0000256" key="5">
    <source>
        <dbReference type="ARBA" id="ARBA00022630"/>
    </source>
</evidence>
<evidence type="ECO:0000256" key="15">
    <source>
        <dbReference type="ARBA" id="ARBA00052219"/>
    </source>
</evidence>
<dbReference type="PRINTS" id="PR00371">
    <property type="entry name" value="FPNCR"/>
</dbReference>
<dbReference type="PROSITE" id="PS51656">
    <property type="entry name" value="4FE4S"/>
    <property type="match status" value="1"/>
</dbReference>
<dbReference type="GO" id="GO:0004783">
    <property type="term" value="F:sulfite reductase (NADPH) activity"/>
    <property type="evidence" value="ECO:0007669"/>
    <property type="project" value="UniProtKB-EC"/>
</dbReference>
<dbReference type="SUPFAM" id="SSF63380">
    <property type="entry name" value="Riboflavin synthase domain-like"/>
    <property type="match status" value="1"/>
</dbReference>
<dbReference type="EC" id="1.8.1.2" evidence="3"/>
<feature type="domain" description="FAD-binding FR-type" evidence="16">
    <location>
        <begin position="154"/>
        <end position="390"/>
    </location>
</feature>
<keyword evidence="4" id="KW-0004">4Fe-4S</keyword>
<dbReference type="STRING" id="207340.APZ41_000440"/>
<dbReference type="PROSITE" id="PS51384">
    <property type="entry name" value="FAD_FR"/>
    <property type="match status" value="1"/>
</dbReference>
<evidence type="ECO:0000256" key="8">
    <source>
        <dbReference type="ARBA" id="ARBA00022827"/>
    </source>
</evidence>
<dbReference type="InterPro" id="IPR001433">
    <property type="entry name" value="OxRdtase_FAD/NAD-bd"/>
</dbReference>
<dbReference type="InterPro" id="IPR003097">
    <property type="entry name" value="CysJ-like_FAD-binding"/>
</dbReference>
<organism evidence="18 19">
    <name type="scientific">Roseomonas mucosa</name>
    <dbReference type="NCBI Taxonomy" id="207340"/>
    <lineage>
        <taxon>Bacteria</taxon>
        <taxon>Pseudomonadati</taxon>
        <taxon>Pseudomonadota</taxon>
        <taxon>Alphaproteobacteria</taxon>
        <taxon>Acetobacterales</taxon>
        <taxon>Roseomonadaceae</taxon>
        <taxon>Roseomonas</taxon>
    </lineage>
</organism>
<dbReference type="Gene3D" id="1.20.990.10">
    <property type="entry name" value="NADPH-cytochrome p450 Reductase, Chain A, domain 3"/>
    <property type="match status" value="1"/>
</dbReference>
<comment type="cofactor">
    <cofactor evidence="2">
        <name>FAD</name>
        <dbReference type="ChEBI" id="CHEBI:57692"/>
    </cofactor>
</comment>
<keyword evidence="9" id="KW-0521">NADP</keyword>
<dbReference type="OrthoDB" id="9803192at2"/>
<evidence type="ECO:0000256" key="14">
    <source>
        <dbReference type="ARBA" id="ARBA00023192"/>
    </source>
</evidence>
<keyword evidence="5" id="KW-0285">Flavoprotein</keyword>
<keyword evidence="19" id="KW-1185">Reference proteome</keyword>
<dbReference type="AlphaFoldDB" id="A0A1S8DBC6"/>
<dbReference type="InterPro" id="IPR017938">
    <property type="entry name" value="Riboflavin_synthase-like_b-brl"/>
</dbReference>
<dbReference type="PANTHER" id="PTHR19384:SF128">
    <property type="entry name" value="NADPH OXIDOREDUCTASE A"/>
    <property type="match status" value="1"/>
</dbReference>
<evidence type="ECO:0000256" key="11">
    <source>
        <dbReference type="ARBA" id="ARBA00023002"/>
    </source>
</evidence>
<keyword evidence="12" id="KW-0408">Iron</keyword>
<dbReference type="Pfam" id="PF00667">
    <property type="entry name" value="FAD_binding_1"/>
    <property type="match status" value="1"/>
</dbReference>
<dbReference type="Pfam" id="PF00175">
    <property type="entry name" value="NAD_binding_1"/>
    <property type="match status" value="1"/>
</dbReference>
<dbReference type="GO" id="GO:0005829">
    <property type="term" value="C:cytosol"/>
    <property type="evidence" value="ECO:0007669"/>
    <property type="project" value="TreeGrafter"/>
</dbReference>
<feature type="domain" description="4Fe-4S" evidence="17">
    <location>
        <begin position="80"/>
        <end position="139"/>
    </location>
</feature>
<dbReference type="PANTHER" id="PTHR19384">
    <property type="entry name" value="NITRIC OXIDE SYNTHASE-RELATED"/>
    <property type="match status" value="1"/>
</dbReference>
<evidence type="ECO:0000256" key="13">
    <source>
        <dbReference type="ARBA" id="ARBA00023014"/>
    </source>
</evidence>
<evidence type="ECO:0000256" key="6">
    <source>
        <dbReference type="ARBA" id="ARBA00022643"/>
    </source>
</evidence>
<dbReference type="InterPro" id="IPR023173">
    <property type="entry name" value="NADPH_Cyt_P450_Rdtase_alpha"/>
</dbReference>
<keyword evidence="8" id="KW-0274">FAD</keyword>
<evidence type="ECO:0000313" key="19">
    <source>
        <dbReference type="Proteomes" id="UP000054844"/>
    </source>
</evidence>
<sequence>MNALVPQASAPQSFGQPAPVPLIPDSAPFSPVQRAWLNGFLAGLYGGAAENMSQPAPQEEEDFPWHDPALGMDERLKLAEGRPQPRRLMAAMAQLDCGQCGYVCQTYAEALAKGEEASLGLCVPGGKATQKMLKALLAEAPAAAPKATPKAKGPALVPVRLRGARRLTGASSAKDVRNVVLELEGSGLHYLPGDSLGLLAPNDPAVVEASIAALGATGEEAVPCPDGESRPLREAFSLHLAIARPLDRTLDLLAGAAKEPGEAAALRRLAEGEDGAEPADADLLDLLEHFPSARPPLADLAASLPGLKPRLYSIASSPLAVPGRVELCVSVVRAPRRGRVRDGVASAHLGFRALPLAEGGAHAEPHDIERVLPECVPLPAHMQESHFRLPEDPAVPVIMCGPGTGIAPFRAFLQHRAAQGIRGRTWLFFGDQHEASDFLFREEIEAWQRDGTLERLSLAWSRDQKRKVYVQDRMKEEAADLWRWLQDGGRFYICGDAARMAKDVDTALRGIAMSQGGMDADAARDWIVALARQGRYLRDVY</sequence>
<evidence type="ECO:0000256" key="4">
    <source>
        <dbReference type="ARBA" id="ARBA00022485"/>
    </source>
</evidence>
<evidence type="ECO:0000256" key="1">
    <source>
        <dbReference type="ARBA" id="ARBA00001917"/>
    </source>
</evidence>
<evidence type="ECO:0000256" key="9">
    <source>
        <dbReference type="ARBA" id="ARBA00022857"/>
    </source>
</evidence>
<dbReference type="GO" id="GO:0051539">
    <property type="term" value="F:4 iron, 4 sulfur cluster binding"/>
    <property type="evidence" value="ECO:0007669"/>
    <property type="project" value="UniProtKB-KW"/>
</dbReference>
<dbReference type="Proteomes" id="UP000054844">
    <property type="component" value="Unassembled WGS sequence"/>
</dbReference>
<keyword evidence="14" id="KW-0198">Cysteine biosynthesis</keyword>
<keyword evidence="13" id="KW-0411">Iron-sulfur</keyword>
<dbReference type="RefSeq" id="WP_058389588.1">
    <property type="nucleotide sequence ID" value="NZ_CP025189.1"/>
</dbReference>
<keyword evidence="10" id="KW-0813">Transport</keyword>
<gene>
    <name evidence="18" type="ORF">APZ41_000440</name>
</gene>
<dbReference type="EMBL" id="LLWF02000001">
    <property type="protein sequence ID" value="ONH85087.1"/>
    <property type="molecule type" value="Genomic_DNA"/>
</dbReference>
<dbReference type="Gene3D" id="2.40.30.10">
    <property type="entry name" value="Translation factors"/>
    <property type="match status" value="1"/>
</dbReference>
<keyword evidence="6" id="KW-0288">FMN</keyword>
<name>A0A1S8DBC6_9PROT</name>
<evidence type="ECO:0000259" key="17">
    <source>
        <dbReference type="PROSITE" id="PS51656"/>
    </source>
</evidence>
<dbReference type="GO" id="GO:0046872">
    <property type="term" value="F:metal ion binding"/>
    <property type="evidence" value="ECO:0007669"/>
    <property type="project" value="UniProtKB-KW"/>
</dbReference>
<dbReference type="NCBIfam" id="NF004859">
    <property type="entry name" value="PRK06214.1"/>
    <property type="match status" value="1"/>
</dbReference>
<comment type="catalytic activity">
    <reaction evidence="15">
        <text>hydrogen sulfide + 3 NADP(+) + 3 H2O = sulfite + 3 NADPH + 4 H(+)</text>
        <dbReference type="Rhea" id="RHEA:13801"/>
        <dbReference type="ChEBI" id="CHEBI:15377"/>
        <dbReference type="ChEBI" id="CHEBI:15378"/>
        <dbReference type="ChEBI" id="CHEBI:17359"/>
        <dbReference type="ChEBI" id="CHEBI:29919"/>
        <dbReference type="ChEBI" id="CHEBI:57783"/>
        <dbReference type="ChEBI" id="CHEBI:58349"/>
        <dbReference type="EC" id="1.8.1.2"/>
    </reaction>
</comment>
<dbReference type="InterPro" id="IPR001709">
    <property type="entry name" value="Flavoprot_Pyr_Nucl_cyt_Rdtase"/>
</dbReference>
<dbReference type="InterPro" id="IPR007202">
    <property type="entry name" value="4Fe-4S_dom"/>
</dbReference>
<evidence type="ECO:0000313" key="18">
    <source>
        <dbReference type="EMBL" id="ONH85087.1"/>
    </source>
</evidence>
<dbReference type="FunFam" id="3.40.50.80:FF:000001">
    <property type="entry name" value="NADPH--cytochrome P450 reductase 1"/>
    <property type="match status" value="1"/>
</dbReference>
<dbReference type="InterPro" id="IPR039261">
    <property type="entry name" value="FNR_nucleotide-bd"/>
</dbReference>
<protein>
    <recommendedName>
        <fullName evidence="3">assimilatory sulfite reductase (NADPH)</fullName>
        <ecNumber evidence="3">1.8.1.2</ecNumber>
    </recommendedName>
</protein>
<evidence type="ECO:0000256" key="10">
    <source>
        <dbReference type="ARBA" id="ARBA00022982"/>
    </source>
</evidence>
<dbReference type="Gene3D" id="3.40.50.80">
    <property type="entry name" value="Nucleotide-binding domain of ferredoxin-NADP reductase (FNR) module"/>
    <property type="match status" value="1"/>
</dbReference>
<reference evidence="18" key="1">
    <citation type="submission" date="2016-12" db="EMBL/GenBank/DDBJ databases">
        <title>Draft genome sequence of Roseomonas mucosa strain AU37, isolated from a peripheral intravenous catheter.</title>
        <authorList>
            <person name="Choudhury M.A."/>
            <person name="Sidjabat H.E."/>
            <person name="Wailan A.M."/>
            <person name="Zhang L."/>
            <person name="Marsh N.M."/>
            <person name="Rickard C.M."/>
            <person name="Davies M."/>
            <person name="Mcmillan D.J."/>
        </authorList>
    </citation>
    <scope>NUCLEOTIDE SEQUENCE [LARGE SCALE GENOMIC DNA]</scope>
    <source>
        <strain evidence="18">AU37</strain>
    </source>
</reference>
<dbReference type="InterPro" id="IPR017927">
    <property type="entry name" value="FAD-bd_FR_type"/>
</dbReference>
<evidence type="ECO:0000259" key="16">
    <source>
        <dbReference type="PROSITE" id="PS51384"/>
    </source>
</evidence>
<dbReference type="GO" id="GO:0019344">
    <property type="term" value="P:cysteine biosynthetic process"/>
    <property type="evidence" value="ECO:0007669"/>
    <property type="project" value="UniProtKB-KW"/>
</dbReference>
<comment type="caution">
    <text evidence="18">The sequence shown here is derived from an EMBL/GenBank/DDBJ whole genome shotgun (WGS) entry which is preliminary data.</text>
</comment>
<dbReference type="Gene3D" id="1.10.15.40">
    <property type="entry name" value="Electron transport complex subunit B, putative Fe-S cluster"/>
    <property type="match status" value="1"/>
</dbReference>
<evidence type="ECO:0000256" key="3">
    <source>
        <dbReference type="ARBA" id="ARBA00012604"/>
    </source>
</evidence>
<keyword evidence="11" id="KW-0560">Oxidoreductase</keyword>
<keyword evidence="14" id="KW-0028">Amino-acid biosynthesis</keyword>